<keyword evidence="2" id="KW-0472">Membrane</keyword>
<feature type="region of interest" description="Disordered" evidence="1">
    <location>
        <begin position="44"/>
        <end position="66"/>
    </location>
</feature>
<dbReference type="AlphaFoldDB" id="A0A1S2Z2W2"/>
<keyword evidence="2" id="KW-0812">Transmembrane</keyword>
<protein>
    <submittedName>
        <fullName evidence="4">TraB domain-containing protein-like</fullName>
    </submittedName>
</protein>
<gene>
    <name evidence="4" type="primary">LOC101514659</name>
</gene>
<evidence type="ECO:0000256" key="2">
    <source>
        <dbReference type="SAM" id="Phobius"/>
    </source>
</evidence>
<dbReference type="PANTHER" id="PTHR21530:SF7">
    <property type="entry name" value="TRAB DOMAIN-CONTAINING PROTEIN"/>
    <property type="match status" value="1"/>
</dbReference>
<name>A0A1S2Z2W2_CICAR</name>
<dbReference type="KEGG" id="cam:101514659"/>
<reference evidence="4" key="1">
    <citation type="submission" date="2025-08" db="UniProtKB">
        <authorList>
            <consortium name="RefSeq"/>
        </authorList>
    </citation>
    <scope>IDENTIFICATION</scope>
    <source>
        <tissue evidence="4">Etiolated seedlings</tissue>
    </source>
</reference>
<keyword evidence="2" id="KW-1133">Transmembrane helix</keyword>
<evidence type="ECO:0000313" key="4">
    <source>
        <dbReference type="RefSeq" id="XP_004514053.1"/>
    </source>
</evidence>
<dbReference type="PANTHER" id="PTHR21530">
    <property type="entry name" value="PHEROMONE SHUTDOWN PROTEIN"/>
    <property type="match status" value="1"/>
</dbReference>
<proteinExistence type="predicted"/>
<dbReference type="RefSeq" id="XP_004514053.1">
    <property type="nucleotide sequence ID" value="XM_004513996.3"/>
</dbReference>
<dbReference type="GO" id="GO:0005741">
    <property type="term" value="C:mitochondrial outer membrane"/>
    <property type="evidence" value="ECO:0007669"/>
    <property type="project" value="TreeGrafter"/>
</dbReference>
<dbReference type="InterPro" id="IPR002816">
    <property type="entry name" value="TraB/PrgY/GumN_fam"/>
</dbReference>
<dbReference type="PaxDb" id="3827-XP_004514053.1"/>
<evidence type="ECO:0000256" key="1">
    <source>
        <dbReference type="SAM" id="MobiDB-lite"/>
    </source>
</evidence>
<keyword evidence="3" id="KW-1185">Reference proteome</keyword>
<evidence type="ECO:0000313" key="3">
    <source>
        <dbReference type="Proteomes" id="UP000087171"/>
    </source>
</evidence>
<dbReference type="InterPro" id="IPR046345">
    <property type="entry name" value="TraB_PrgY-like"/>
</dbReference>
<dbReference type="Pfam" id="PF01963">
    <property type="entry name" value="TraB_PrgY_gumN"/>
    <property type="match status" value="1"/>
</dbReference>
<sequence>MSQLVTRTQLARLISFIHRPKPSHTRTISLRKTVTFPQFSTKTPVNLRRTHSPAMDPQPPESHTPAVEGEDFVHINDLKMENLSESMVRIDQSSDAVEAASSAPEAPVDADRLPVSLPEELSRNVIVLSCESSAEGGVCDVYLVGTAHVSEESSREVQAIVNLLKPEAVFLELCSSRVSVLTLQNLKIPTMGEMIQMLKKKHNMFEVLYGWFLAKIGSKLEVFPGSEFRVAYEEAIKYGGRVILGDRPVQITLKRTWRRMPLWYKTKLLYSLLFQAVFLPSSDDLNNMLKEMDDSDMLTLVIQEMSKEFPTLMETLVHERDQYMSSTLLKVASESRSVVAVVGKGHLQGMKKNWKQPVVMKDLLTIPSPKPAISALRIFTSAGVAVAGVAIISGIYLSCKK</sequence>
<dbReference type="CDD" id="cd14726">
    <property type="entry name" value="TraB_PrgY-like"/>
    <property type="match status" value="1"/>
</dbReference>
<feature type="transmembrane region" description="Helical" evidence="2">
    <location>
        <begin position="378"/>
        <end position="399"/>
    </location>
</feature>
<dbReference type="Proteomes" id="UP000087171">
    <property type="component" value="Unplaced"/>
</dbReference>
<organism evidence="3 4">
    <name type="scientific">Cicer arietinum</name>
    <name type="common">Chickpea</name>
    <name type="synonym">Garbanzo</name>
    <dbReference type="NCBI Taxonomy" id="3827"/>
    <lineage>
        <taxon>Eukaryota</taxon>
        <taxon>Viridiplantae</taxon>
        <taxon>Streptophyta</taxon>
        <taxon>Embryophyta</taxon>
        <taxon>Tracheophyta</taxon>
        <taxon>Spermatophyta</taxon>
        <taxon>Magnoliopsida</taxon>
        <taxon>eudicotyledons</taxon>
        <taxon>Gunneridae</taxon>
        <taxon>Pentapetalae</taxon>
        <taxon>rosids</taxon>
        <taxon>fabids</taxon>
        <taxon>Fabales</taxon>
        <taxon>Fabaceae</taxon>
        <taxon>Papilionoideae</taxon>
        <taxon>50 kb inversion clade</taxon>
        <taxon>NPAAA clade</taxon>
        <taxon>Hologalegina</taxon>
        <taxon>IRL clade</taxon>
        <taxon>Cicereae</taxon>
        <taxon>Cicer</taxon>
    </lineage>
</organism>
<dbReference type="GeneID" id="101514659"/>
<dbReference type="eggNOG" id="KOG2860">
    <property type="taxonomic scope" value="Eukaryota"/>
</dbReference>
<dbReference type="OrthoDB" id="48306at2759"/>
<accession>A0A1S2Z2W2</accession>